<dbReference type="RefSeq" id="WP_353863316.1">
    <property type="nucleotide sequence ID" value="NZ_CP088295.1"/>
</dbReference>
<evidence type="ECO:0000313" key="13">
    <source>
        <dbReference type="Proteomes" id="UP001058860"/>
    </source>
</evidence>
<dbReference type="EC" id="2.4.1.266" evidence="7"/>
<evidence type="ECO:0000256" key="6">
    <source>
        <dbReference type="ARBA" id="ARBA00022842"/>
    </source>
</evidence>
<dbReference type="GO" id="GO:0016757">
    <property type="term" value="F:glycosyltransferase activity"/>
    <property type="evidence" value="ECO:0007669"/>
    <property type="project" value="UniProtKB-KW"/>
</dbReference>
<feature type="domain" description="Glycosyltransferase 2-like" evidence="11">
    <location>
        <begin position="43"/>
        <end position="137"/>
    </location>
</feature>
<proteinExistence type="inferred from homology"/>
<dbReference type="Gene3D" id="3.90.550.10">
    <property type="entry name" value="Spore Coat Polysaccharide Biosynthesis Protein SpsA, Chain A"/>
    <property type="match status" value="1"/>
</dbReference>
<sequence>MTDPDPVTRPPLDAARAWAQRATIGHEVWPAARVAAERERTVSVVLPARNEAATIGANLDALLPLRDAGAIDQVVVVDDSDDGTADIARAHGAEVHAQAALLSQYGPVLGKGDAMWRALTVATGDVVCFLDADTENPGPHFAAGLVGPVAAAGTVQLAKACYRRPFRSAAGTEPTGGGRVTELTARPLLNALFPALAGVRQPLAGEIAVRRELIERLPLLCGYAVDVALLIDAWRAVGLDALVQVDLDVRQNRHHPLEQLAPMAFEVTGAILRRAQEDGRVAEPPPDVMLAQGDGALEAVARPLVERPPLALARHGVL</sequence>
<dbReference type="InterPro" id="IPR050256">
    <property type="entry name" value="Glycosyltransferase_2"/>
</dbReference>
<evidence type="ECO:0000256" key="4">
    <source>
        <dbReference type="ARBA" id="ARBA00022676"/>
    </source>
</evidence>
<dbReference type="PANTHER" id="PTHR48090:SF10">
    <property type="entry name" value="GLUCOSYL-3-PHOSPHOGLYCERATE SYNTHASE"/>
    <property type="match status" value="1"/>
</dbReference>
<keyword evidence="5 12" id="KW-0808">Transferase</keyword>
<dbReference type="SUPFAM" id="SSF53448">
    <property type="entry name" value="Nucleotide-diphospho-sugar transferases"/>
    <property type="match status" value="1"/>
</dbReference>
<evidence type="ECO:0000259" key="11">
    <source>
        <dbReference type="Pfam" id="PF00535"/>
    </source>
</evidence>
<evidence type="ECO:0000256" key="9">
    <source>
        <dbReference type="ARBA" id="ARBA00048689"/>
    </source>
</evidence>
<comment type="similarity">
    <text evidence="3">Belongs to the glycosyltransferase 2 family.</text>
</comment>
<evidence type="ECO:0000256" key="5">
    <source>
        <dbReference type="ARBA" id="ARBA00022679"/>
    </source>
</evidence>
<name>A0ABY5PDN7_9ACTN</name>
<evidence type="ECO:0000256" key="2">
    <source>
        <dbReference type="ARBA" id="ARBA00001946"/>
    </source>
</evidence>
<dbReference type="InterPro" id="IPR029044">
    <property type="entry name" value="Nucleotide-diphossugar_trans"/>
</dbReference>
<comment type="catalytic activity">
    <reaction evidence="9">
        <text>(2R)-3-phosphoglycerate + UDP-alpha-D-glucose = (2R)-2-O-(alpha-D-glucopyranosyl)-3-phospho-glycerate + UDP + H(+)</text>
        <dbReference type="Rhea" id="RHEA:31319"/>
        <dbReference type="ChEBI" id="CHEBI:15378"/>
        <dbReference type="ChEBI" id="CHEBI:58223"/>
        <dbReference type="ChEBI" id="CHEBI:58272"/>
        <dbReference type="ChEBI" id="CHEBI:58885"/>
        <dbReference type="ChEBI" id="CHEBI:62600"/>
        <dbReference type="EC" id="2.4.1.266"/>
    </reaction>
    <physiologicalReaction direction="left-to-right" evidence="9">
        <dbReference type="Rhea" id="RHEA:31320"/>
    </physiologicalReaction>
</comment>
<comment type="cofactor">
    <cofactor evidence="2">
        <name>Mg(2+)</name>
        <dbReference type="ChEBI" id="CHEBI:18420"/>
    </cofactor>
</comment>
<evidence type="ECO:0000256" key="1">
    <source>
        <dbReference type="ARBA" id="ARBA00001936"/>
    </source>
</evidence>
<evidence type="ECO:0000256" key="3">
    <source>
        <dbReference type="ARBA" id="ARBA00006739"/>
    </source>
</evidence>
<keyword evidence="4 12" id="KW-0328">Glycosyltransferase</keyword>
<evidence type="ECO:0000313" key="12">
    <source>
        <dbReference type="EMBL" id="UUY02794.1"/>
    </source>
</evidence>
<dbReference type="InterPro" id="IPR001173">
    <property type="entry name" value="Glyco_trans_2-like"/>
</dbReference>
<accession>A0ABY5PDN7</accession>
<evidence type="ECO:0000256" key="7">
    <source>
        <dbReference type="ARBA" id="ARBA00039022"/>
    </source>
</evidence>
<dbReference type="PANTHER" id="PTHR48090">
    <property type="entry name" value="UNDECAPRENYL-PHOSPHATE 4-DEOXY-4-FORMAMIDO-L-ARABINOSE TRANSFERASE-RELATED"/>
    <property type="match status" value="1"/>
</dbReference>
<comment type="catalytic activity">
    <reaction evidence="10">
        <text>an NDP-alpha-D-glucose + (2R)-3-phosphoglycerate = (2R)-2-O-(alpha-D-glucopyranosyl)-3-phospho-glycerate + a ribonucleoside 5'-diphosphate + H(+)</text>
        <dbReference type="Rhea" id="RHEA:47244"/>
        <dbReference type="ChEBI" id="CHEBI:15378"/>
        <dbReference type="ChEBI" id="CHEBI:57930"/>
        <dbReference type="ChEBI" id="CHEBI:58272"/>
        <dbReference type="ChEBI" id="CHEBI:62600"/>
        <dbReference type="ChEBI" id="CHEBI:76533"/>
        <dbReference type="EC" id="2.4.1.266"/>
    </reaction>
    <physiologicalReaction direction="left-to-right" evidence="10">
        <dbReference type="Rhea" id="RHEA:47245"/>
    </physiologicalReaction>
</comment>
<evidence type="ECO:0000256" key="10">
    <source>
        <dbReference type="ARBA" id="ARBA00048997"/>
    </source>
</evidence>
<dbReference type="Pfam" id="PF00535">
    <property type="entry name" value="Glycos_transf_2"/>
    <property type="match status" value="1"/>
</dbReference>
<organism evidence="12 13">
    <name type="scientific">Svornostia abyssi</name>
    <dbReference type="NCBI Taxonomy" id="2898438"/>
    <lineage>
        <taxon>Bacteria</taxon>
        <taxon>Bacillati</taxon>
        <taxon>Actinomycetota</taxon>
        <taxon>Thermoleophilia</taxon>
        <taxon>Solirubrobacterales</taxon>
        <taxon>Baekduiaceae</taxon>
        <taxon>Svornostia</taxon>
    </lineage>
</organism>
<evidence type="ECO:0000256" key="8">
    <source>
        <dbReference type="ARBA" id="ARBA00040894"/>
    </source>
</evidence>
<keyword evidence="13" id="KW-1185">Reference proteome</keyword>
<dbReference type="Proteomes" id="UP001058860">
    <property type="component" value="Chromosome"/>
</dbReference>
<comment type="cofactor">
    <cofactor evidence="1">
        <name>Mn(2+)</name>
        <dbReference type="ChEBI" id="CHEBI:29035"/>
    </cofactor>
</comment>
<gene>
    <name evidence="12" type="ORF">LRS13_19210</name>
</gene>
<keyword evidence="6" id="KW-0460">Magnesium</keyword>
<reference evidence="13" key="1">
    <citation type="submission" date="2021-11" db="EMBL/GenBank/DDBJ databases">
        <title>Cultivation dependent microbiological survey of springs from the worlds oldest radium mine currently devoted to the extraction of radon-saturated water.</title>
        <authorList>
            <person name="Kapinusova G."/>
            <person name="Smrhova T."/>
            <person name="Strejcek M."/>
            <person name="Suman J."/>
            <person name="Jani K."/>
            <person name="Pajer P."/>
            <person name="Uhlik O."/>
        </authorList>
    </citation>
    <scope>NUCLEOTIDE SEQUENCE [LARGE SCALE GENOMIC DNA]</scope>
    <source>
        <strain evidence="13">J379</strain>
    </source>
</reference>
<dbReference type="EMBL" id="CP088295">
    <property type="protein sequence ID" value="UUY02794.1"/>
    <property type="molecule type" value="Genomic_DNA"/>
</dbReference>
<dbReference type="NCBIfam" id="NF010496">
    <property type="entry name" value="PRK13915.1"/>
    <property type="match status" value="1"/>
</dbReference>
<protein>
    <recommendedName>
        <fullName evidence="8">Glucosyl-3-phosphoglycerate synthase</fullName>
        <ecNumber evidence="7">2.4.1.266</ecNumber>
    </recommendedName>
</protein>